<protein>
    <submittedName>
        <fullName evidence="1">Uncharacterized protein</fullName>
    </submittedName>
</protein>
<keyword evidence="2" id="KW-1185">Reference proteome</keyword>
<name>A0A5B7FUC7_PORTR</name>
<dbReference type="OrthoDB" id="6366693at2759"/>
<sequence length="302" mass="34316">MLKKLEGQKSGQTLLWLPGSGRHVSEGPDSYQPFTHITRTLHLEDALKVCTSWRIPPKNIITFSSIDSRCLPANHPCRALQVLWFSTSMSEVEEDEHDWYGNVEFAVSASLLLERWKYCFLVEMMTTPTHTTSRILLSNTDFSSVLRPYSPFRAGGPWQVTPEGQLALHKCSRYQFRGYNRHPHILEFLLDVTEEDEKKMLQECQLSFKNHEEAQDLSVRHVCNRHQRAKTSCPSPFPRTTTATMFTAQLQMMNCPLGKIPKLSSSARQLYDKAVQELGIQTSVACAAPVPSALCVDSLYSH</sequence>
<dbReference type="AlphaFoldDB" id="A0A5B7FUC7"/>
<evidence type="ECO:0000313" key="1">
    <source>
        <dbReference type="EMBL" id="MPC48945.1"/>
    </source>
</evidence>
<proteinExistence type="predicted"/>
<gene>
    <name evidence="1" type="ORF">E2C01_042732</name>
</gene>
<evidence type="ECO:0000313" key="2">
    <source>
        <dbReference type="Proteomes" id="UP000324222"/>
    </source>
</evidence>
<organism evidence="1 2">
    <name type="scientific">Portunus trituberculatus</name>
    <name type="common">Swimming crab</name>
    <name type="synonym">Neptunus trituberculatus</name>
    <dbReference type="NCBI Taxonomy" id="210409"/>
    <lineage>
        <taxon>Eukaryota</taxon>
        <taxon>Metazoa</taxon>
        <taxon>Ecdysozoa</taxon>
        <taxon>Arthropoda</taxon>
        <taxon>Crustacea</taxon>
        <taxon>Multicrustacea</taxon>
        <taxon>Malacostraca</taxon>
        <taxon>Eumalacostraca</taxon>
        <taxon>Eucarida</taxon>
        <taxon>Decapoda</taxon>
        <taxon>Pleocyemata</taxon>
        <taxon>Brachyura</taxon>
        <taxon>Eubrachyura</taxon>
        <taxon>Portunoidea</taxon>
        <taxon>Portunidae</taxon>
        <taxon>Portuninae</taxon>
        <taxon>Portunus</taxon>
    </lineage>
</organism>
<dbReference type="EMBL" id="VSRR010008570">
    <property type="protein sequence ID" value="MPC48945.1"/>
    <property type="molecule type" value="Genomic_DNA"/>
</dbReference>
<dbReference type="Proteomes" id="UP000324222">
    <property type="component" value="Unassembled WGS sequence"/>
</dbReference>
<comment type="caution">
    <text evidence="1">The sequence shown here is derived from an EMBL/GenBank/DDBJ whole genome shotgun (WGS) entry which is preliminary data.</text>
</comment>
<accession>A0A5B7FUC7</accession>
<reference evidence="1 2" key="1">
    <citation type="submission" date="2019-05" db="EMBL/GenBank/DDBJ databases">
        <title>Another draft genome of Portunus trituberculatus and its Hox gene families provides insights of decapod evolution.</title>
        <authorList>
            <person name="Jeong J.-H."/>
            <person name="Song I."/>
            <person name="Kim S."/>
            <person name="Choi T."/>
            <person name="Kim D."/>
            <person name="Ryu S."/>
            <person name="Kim W."/>
        </authorList>
    </citation>
    <scope>NUCLEOTIDE SEQUENCE [LARGE SCALE GENOMIC DNA]</scope>
    <source>
        <tissue evidence="1">Muscle</tissue>
    </source>
</reference>